<dbReference type="GO" id="GO:0032790">
    <property type="term" value="P:ribosome disassembly"/>
    <property type="evidence" value="ECO:0007669"/>
    <property type="project" value="TreeGrafter"/>
</dbReference>
<dbReference type="AlphaFoldDB" id="A0A9W8LUS7"/>
<dbReference type="OrthoDB" id="188276at2759"/>
<dbReference type="GO" id="GO:0043022">
    <property type="term" value="F:ribosome binding"/>
    <property type="evidence" value="ECO:0007669"/>
    <property type="project" value="TreeGrafter"/>
</dbReference>
<dbReference type="PANTHER" id="PTHR10938">
    <property type="entry name" value="TRANSLATION INITIATION FACTOR IF-3"/>
    <property type="match status" value="1"/>
</dbReference>
<dbReference type="InterPro" id="IPR001288">
    <property type="entry name" value="Translation_initiation_fac_3"/>
</dbReference>
<proteinExistence type="predicted"/>
<accession>A0A9W8LUS7</accession>
<sequence>MAGWDTLMQSMAKDIRHTWETSDNHSMPLTKERHRQHLQQCLEHLHAFAQMNEDMVVLGAEELRQASQSLGRITGKVGIEDVLDALFTKVNALVFLQLSGIHTTSAVAANKFPSFKTVNNGQNNRSKLAAIEFESRMSQQNLAGNNSGFRIEGVDNRTGAAAGWMRRRQTESAKPSGKTIMQERIMKQIQNRLKARQKTAGKTERAPRDEEISAPMITLVSEDGIVEGVHPLQSVLNQMDRELQTLVMVDQHADPPTCKIYSRKLLYEREKQARKQVNAQNRKTKQQIILLRSNIGEHDLEI</sequence>
<feature type="domain" description="Translation initiation factor 3 N-terminal" evidence="1">
    <location>
        <begin position="209"/>
        <end position="276"/>
    </location>
</feature>
<dbReference type="PANTHER" id="PTHR10938:SF0">
    <property type="entry name" value="TRANSLATION INITIATION FACTOR IF-3, MITOCHONDRIAL"/>
    <property type="match status" value="1"/>
</dbReference>
<organism evidence="3 4">
    <name type="scientific">Coemansia brasiliensis</name>
    <dbReference type="NCBI Taxonomy" id="2650707"/>
    <lineage>
        <taxon>Eukaryota</taxon>
        <taxon>Fungi</taxon>
        <taxon>Fungi incertae sedis</taxon>
        <taxon>Zoopagomycota</taxon>
        <taxon>Kickxellomycotina</taxon>
        <taxon>Kickxellomycetes</taxon>
        <taxon>Kickxellales</taxon>
        <taxon>Kickxellaceae</taxon>
        <taxon>Coemansia</taxon>
    </lineage>
</organism>
<dbReference type="EMBL" id="JANBUW010001955">
    <property type="protein sequence ID" value="KAJ2842005.1"/>
    <property type="molecule type" value="Genomic_DNA"/>
</dbReference>
<dbReference type="InterPro" id="IPR019814">
    <property type="entry name" value="Translation_initiation_fac_3_N"/>
</dbReference>
<dbReference type="Pfam" id="PF12631">
    <property type="entry name" value="MnmE_helical"/>
    <property type="match status" value="1"/>
</dbReference>
<evidence type="ECO:0000313" key="3">
    <source>
        <dbReference type="EMBL" id="KAJ2842005.1"/>
    </source>
</evidence>
<comment type="caution">
    <text evidence="3">The sequence shown here is derived from an EMBL/GenBank/DDBJ whole genome shotgun (WGS) entry which is preliminary data.</text>
</comment>
<evidence type="ECO:0000259" key="2">
    <source>
        <dbReference type="Pfam" id="PF12631"/>
    </source>
</evidence>
<gene>
    <name evidence="3" type="primary">MSS1</name>
    <name evidence="3" type="ORF">IWW36_006066</name>
</gene>
<evidence type="ECO:0000259" key="1">
    <source>
        <dbReference type="Pfam" id="PF05198"/>
    </source>
</evidence>
<dbReference type="SUPFAM" id="SSF116878">
    <property type="entry name" value="TrmE connector domain"/>
    <property type="match status" value="1"/>
</dbReference>
<feature type="non-terminal residue" evidence="3">
    <location>
        <position position="1"/>
    </location>
</feature>
<dbReference type="Proteomes" id="UP001139887">
    <property type="component" value="Unassembled WGS sequence"/>
</dbReference>
<dbReference type="Gene3D" id="1.20.120.430">
    <property type="entry name" value="tRNA modification GTPase MnmE domain 2"/>
    <property type="match status" value="1"/>
</dbReference>
<reference evidence="3" key="1">
    <citation type="submission" date="2022-07" db="EMBL/GenBank/DDBJ databases">
        <title>Phylogenomic reconstructions and comparative analyses of Kickxellomycotina fungi.</title>
        <authorList>
            <person name="Reynolds N.K."/>
            <person name="Stajich J.E."/>
            <person name="Barry K."/>
            <person name="Grigoriev I.V."/>
            <person name="Crous P."/>
            <person name="Smith M.E."/>
        </authorList>
    </citation>
    <scope>NUCLEOTIDE SEQUENCE</scope>
    <source>
        <strain evidence="3">NRRL 1566</strain>
    </source>
</reference>
<name>A0A9W8LUS7_9FUNG</name>
<dbReference type="GO" id="GO:0003743">
    <property type="term" value="F:translation initiation factor activity"/>
    <property type="evidence" value="ECO:0007669"/>
    <property type="project" value="InterPro"/>
</dbReference>
<keyword evidence="4" id="KW-1185">Reference proteome</keyword>
<dbReference type="InterPro" id="IPR027368">
    <property type="entry name" value="MnmE_dom2"/>
</dbReference>
<feature type="domain" description="MnmE helical" evidence="2">
    <location>
        <begin position="3"/>
        <end position="88"/>
    </location>
</feature>
<dbReference type="InterPro" id="IPR025867">
    <property type="entry name" value="MnmE_helical"/>
</dbReference>
<dbReference type="InterPro" id="IPR036787">
    <property type="entry name" value="T_IF-3_N_sf"/>
</dbReference>
<dbReference type="Pfam" id="PF05198">
    <property type="entry name" value="IF3_N"/>
    <property type="match status" value="1"/>
</dbReference>
<evidence type="ECO:0000313" key="4">
    <source>
        <dbReference type="Proteomes" id="UP001139887"/>
    </source>
</evidence>
<dbReference type="Gene3D" id="3.10.20.80">
    <property type="entry name" value="Translation initiation factor 3 (IF-3), N-terminal domain"/>
    <property type="match status" value="1"/>
</dbReference>
<dbReference type="SUPFAM" id="SSF54364">
    <property type="entry name" value="Translation initiation factor IF3, N-terminal domain"/>
    <property type="match status" value="1"/>
</dbReference>
<protein>
    <submittedName>
        <fullName evidence="3">Mitochondrial splicing system protein</fullName>
    </submittedName>
</protein>